<evidence type="ECO:0000313" key="3">
    <source>
        <dbReference type="Proteomes" id="UP000246267"/>
    </source>
</evidence>
<keyword evidence="3" id="KW-1185">Reference proteome</keyword>
<dbReference type="Pfam" id="PF26212">
    <property type="entry name" value="Phage_T7_Gp15"/>
    <property type="match status" value="1"/>
</dbReference>
<dbReference type="RefSeq" id="YP_009800965.1">
    <property type="nucleotide sequence ID" value="NC_047961.1"/>
</dbReference>
<accession>A0A2S1GSN3</accession>
<proteinExistence type="predicted"/>
<evidence type="ECO:0000313" key="2">
    <source>
        <dbReference type="EMBL" id="AWD92393.1"/>
    </source>
</evidence>
<dbReference type="InterPro" id="IPR038993">
    <property type="entry name" value="Gp15"/>
</dbReference>
<feature type="compositionally biased region" description="Basic and acidic residues" evidence="1">
    <location>
        <begin position="759"/>
        <end position="781"/>
    </location>
</feature>
<dbReference type="GeneID" id="54991471"/>
<evidence type="ECO:0000256" key="1">
    <source>
        <dbReference type="SAM" id="MobiDB-lite"/>
    </source>
</evidence>
<protein>
    <submittedName>
        <fullName evidence="2">Internal virion protein C</fullName>
    </submittedName>
</protein>
<feature type="region of interest" description="Disordered" evidence="1">
    <location>
        <begin position="728"/>
        <end position="781"/>
    </location>
</feature>
<reference evidence="2 3" key="1">
    <citation type="journal article" name="Viruses">
        <title>Unlocking the Potential of 46 New Bacteriophages for Biocontrol of Dickeya Solani.</title>
        <authorList>
            <person name="Carstens A.B."/>
            <person name="Djurhuus A.M."/>
            <person name="Kot W."/>
            <person name="Jacobs-Sera D."/>
            <person name="Hatfull G.F."/>
            <person name="Hansen L.H."/>
        </authorList>
    </citation>
    <scope>NUCLEOTIDE SEQUENCE [LARGE SCALE GENOMIC DNA]</scope>
</reference>
<organism evidence="2 3">
    <name type="scientific">Dickeya phage Dagda</name>
    <dbReference type="NCBI Taxonomy" id="2163630"/>
    <lineage>
        <taxon>Viruses</taxon>
        <taxon>Duplodnaviria</taxon>
        <taxon>Heunggongvirae</taxon>
        <taxon>Uroviricota</taxon>
        <taxon>Caudoviricetes</taxon>
        <taxon>Autographivirales</taxon>
        <taxon>Autotranscriptaviridae</taxon>
        <taxon>Studiervirinae</taxon>
        <taxon>Aarhusvirus</taxon>
        <taxon>Aarhusvirus dagda</taxon>
    </lineage>
</organism>
<name>A0A2S1GSN3_9CAUD</name>
<dbReference type="KEGG" id="vg:54991471"/>
<dbReference type="EMBL" id="MH059632">
    <property type="protein sequence ID" value="AWD92393.1"/>
    <property type="molecule type" value="Genomic_DNA"/>
</dbReference>
<dbReference type="Proteomes" id="UP000246267">
    <property type="component" value="Segment"/>
</dbReference>
<sequence>MAKNNLSAILGNMGVQGADRIRGGAATLNFQAAQVGVDPSYEQKADEIGNVSNTLQTLGNTFGNWMQKKEVTGKKTGEDRANYLMQHFTPDQLQKARADGALQFQDDPYAMKALNMKVGQTISMDVDNDIAQRIDKGEFNDRKSLEEARAKAFNEQAKKLAESYGVDFQNLDVQSGLNSQVTERNITLYGKHDSWLDQSLKNKAQLQHKTENASLYSDQSFLQRPDAVDAVFGNLNNQKRLGGWDEATYQSNVKSDIADIAARPGGAAWLANAESKSVKLADGSTINAKAMFSQDQWDGMKLKAASAAFDQDAALKEKFNLSLSTIQHNPNIDEAEAQLAALKEDYNSRVPGKASTPERDQIIALEQNLIAQRATQNEQLKKQLVKKNQDTNKMRVFDAQFNKRLNGQFVPTDYSNMPSNENTGDFTKADAVNYANYKLAQIDQMGLTQDQKDDLKLKYLRADADKGPFREIMGTMVSDAQKEWSGAVMNGKMPEQTPAMDKLRQIRQKDPVLFAQVYPEQADFFNTIDTMDQLGVDHQVIIDADRQAQNQTKEMRFEADKNWADLKNDSKAPELARIPTTLDGAARKIYDATLNRTGNNDMAKQQVSRFLQENTVTFTGEDVEGSTIGVVPRNLLTVTSDPASYKQGQVILEHAMKGITEANPWVTNKNLDVSAQGNNIYITDTTGQIRVRYDKDTLSRVYAEEQTRQASKVEAEALKKATERAPIAAVNQAKQQAEARRRERAKKIPTSIYGGQGETSKKLSQEFKDLGSLMRGEKPKS</sequence>